<evidence type="ECO:0008006" key="9">
    <source>
        <dbReference type="Google" id="ProtNLM"/>
    </source>
</evidence>
<comment type="similarity">
    <text evidence="1 3">Belongs to the pirin family.</text>
</comment>
<feature type="binding site" evidence="2">
    <location>
        <position position="130"/>
    </location>
    <ligand>
        <name>Fe cation</name>
        <dbReference type="ChEBI" id="CHEBI:24875"/>
    </ligand>
</feature>
<dbReference type="InterPro" id="IPR012093">
    <property type="entry name" value="Pirin"/>
</dbReference>
<dbReference type="PANTHER" id="PTHR13903">
    <property type="entry name" value="PIRIN-RELATED"/>
    <property type="match status" value="1"/>
</dbReference>
<keyword evidence="2" id="KW-0479">Metal-binding</keyword>
<accession>A0A810N9R4</accession>
<dbReference type="Gene3D" id="2.60.120.10">
    <property type="entry name" value="Jelly Rolls"/>
    <property type="match status" value="2"/>
</dbReference>
<feature type="domain" description="Pirin N-terminal" evidence="5">
    <location>
        <begin position="48"/>
        <end position="149"/>
    </location>
</feature>
<keyword evidence="8" id="KW-1185">Reference proteome</keyword>
<evidence type="ECO:0000256" key="2">
    <source>
        <dbReference type="PIRSR" id="PIRSR006232-1"/>
    </source>
</evidence>
<evidence type="ECO:0000313" key="8">
    <source>
        <dbReference type="Proteomes" id="UP000680866"/>
    </source>
</evidence>
<dbReference type="InterPro" id="IPR008778">
    <property type="entry name" value="Pirin_C_dom"/>
</dbReference>
<dbReference type="Proteomes" id="UP000680866">
    <property type="component" value="Chromosome"/>
</dbReference>
<name>A0A810N9R4_9ACTN</name>
<evidence type="ECO:0000259" key="5">
    <source>
        <dbReference type="Pfam" id="PF02678"/>
    </source>
</evidence>
<dbReference type="Pfam" id="PF05726">
    <property type="entry name" value="Pirin_C"/>
    <property type="match status" value="1"/>
</dbReference>
<dbReference type="InterPro" id="IPR011051">
    <property type="entry name" value="RmlC_Cupin_sf"/>
</dbReference>
<feature type="binding site" evidence="2">
    <location>
        <position position="132"/>
    </location>
    <ligand>
        <name>Fe cation</name>
        <dbReference type="ChEBI" id="CHEBI:24875"/>
    </ligand>
</feature>
<organism evidence="7 8">
    <name type="scientific">Polymorphospora rubra</name>
    <dbReference type="NCBI Taxonomy" id="338584"/>
    <lineage>
        <taxon>Bacteria</taxon>
        <taxon>Bacillati</taxon>
        <taxon>Actinomycetota</taxon>
        <taxon>Actinomycetes</taxon>
        <taxon>Micromonosporales</taxon>
        <taxon>Micromonosporaceae</taxon>
        <taxon>Polymorphospora</taxon>
    </lineage>
</organism>
<dbReference type="GO" id="GO:0046872">
    <property type="term" value="F:metal ion binding"/>
    <property type="evidence" value="ECO:0007669"/>
    <property type="project" value="UniProtKB-KW"/>
</dbReference>
<dbReference type="KEGG" id="pry:Prubr_58900"/>
<dbReference type="SUPFAM" id="SSF51182">
    <property type="entry name" value="RmlC-like cupins"/>
    <property type="match status" value="1"/>
</dbReference>
<feature type="binding site" evidence="2">
    <location>
        <position position="88"/>
    </location>
    <ligand>
        <name>Fe cation</name>
        <dbReference type="ChEBI" id="CHEBI:24875"/>
    </ligand>
</feature>
<dbReference type="Pfam" id="PF02678">
    <property type="entry name" value="Pirin"/>
    <property type="match status" value="1"/>
</dbReference>
<feature type="region of interest" description="Disordered" evidence="4">
    <location>
        <begin position="1"/>
        <end position="31"/>
    </location>
</feature>
<dbReference type="PANTHER" id="PTHR13903:SF8">
    <property type="entry name" value="PIRIN"/>
    <property type="match status" value="1"/>
</dbReference>
<dbReference type="CDD" id="cd02247">
    <property type="entry name" value="cupin_pirin_C"/>
    <property type="match status" value="1"/>
</dbReference>
<dbReference type="InterPro" id="IPR014710">
    <property type="entry name" value="RmlC-like_jellyroll"/>
</dbReference>
<evidence type="ECO:0000259" key="6">
    <source>
        <dbReference type="Pfam" id="PF05726"/>
    </source>
</evidence>
<sequence>MIEPREPERTILTGATTVAPQPTGPADTAEPTSVLLPGHDVPLGRYTTVRRLLPQRQRRMIGAWCFVDHFGPDDVAGRPGMQVPPHPHTGLQTVSWLIEGEILHRDSLGSLQTILPGQLNLMTAGHGIAHSEESPAAHPPSMHGLQLWVALPDSARHGAADFAHHPSVPGWREDGAEVSVVVGTLAGVTSPAVTYTPLVGAQITVDAGSGGRVGLPLEPDFEYAAVVMSGTARVAGAGLTPGDLLHLGRGRRELTVTTDTPDADGPTRLFLLGGEPFDEPLVMWWNFVGRSHEEIVAARDDWATGRRFGTVHGYAGDPLPAPEMPTTRLKARDRDGRTPGA</sequence>
<feature type="binding site" evidence="2">
    <location>
        <position position="86"/>
    </location>
    <ligand>
        <name>Fe cation</name>
        <dbReference type="ChEBI" id="CHEBI:24875"/>
    </ligand>
</feature>
<dbReference type="InterPro" id="IPR003829">
    <property type="entry name" value="Pirin_N_dom"/>
</dbReference>
<keyword evidence="2" id="KW-0408">Iron</keyword>
<feature type="compositionally biased region" description="Basic and acidic residues" evidence="4">
    <location>
        <begin position="330"/>
        <end position="341"/>
    </location>
</feature>
<feature type="region of interest" description="Disordered" evidence="4">
    <location>
        <begin position="313"/>
        <end position="341"/>
    </location>
</feature>
<comment type="cofactor">
    <cofactor evidence="2">
        <name>Fe cation</name>
        <dbReference type="ChEBI" id="CHEBI:24875"/>
    </cofactor>
    <text evidence="2">Binds 1 Fe cation per subunit.</text>
</comment>
<reference evidence="7" key="1">
    <citation type="submission" date="2020-08" db="EMBL/GenBank/DDBJ databases">
        <title>Whole genome shotgun sequence of Polymorphospora rubra NBRC 101157.</title>
        <authorList>
            <person name="Komaki H."/>
            <person name="Tamura T."/>
        </authorList>
    </citation>
    <scope>NUCLEOTIDE SEQUENCE</scope>
    <source>
        <strain evidence="7">NBRC 101157</strain>
    </source>
</reference>
<dbReference type="RefSeq" id="WP_246567784.1">
    <property type="nucleotide sequence ID" value="NZ_AP023359.1"/>
</dbReference>
<evidence type="ECO:0000256" key="4">
    <source>
        <dbReference type="SAM" id="MobiDB-lite"/>
    </source>
</evidence>
<gene>
    <name evidence="7" type="ORF">Prubr_58900</name>
</gene>
<dbReference type="EMBL" id="AP023359">
    <property type="protein sequence ID" value="BCJ68869.1"/>
    <property type="molecule type" value="Genomic_DNA"/>
</dbReference>
<evidence type="ECO:0000313" key="7">
    <source>
        <dbReference type="EMBL" id="BCJ68869.1"/>
    </source>
</evidence>
<protein>
    <recommendedName>
        <fullName evidence="9">Pirin family protein</fullName>
    </recommendedName>
</protein>
<evidence type="ECO:0000256" key="1">
    <source>
        <dbReference type="ARBA" id="ARBA00008416"/>
    </source>
</evidence>
<proteinExistence type="inferred from homology"/>
<dbReference type="AlphaFoldDB" id="A0A810N9R4"/>
<dbReference type="PIRSF" id="PIRSF006232">
    <property type="entry name" value="Pirin"/>
    <property type="match status" value="1"/>
</dbReference>
<feature type="domain" description="Pirin C-terminal" evidence="6">
    <location>
        <begin position="209"/>
        <end position="306"/>
    </location>
</feature>
<evidence type="ECO:0000256" key="3">
    <source>
        <dbReference type="RuleBase" id="RU003457"/>
    </source>
</evidence>